<evidence type="ECO:0000313" key="1">
    <source>
        <dbReference type="EMBL" id="KAK2975481.1"/>
    </source>
</evidence>
<dbReference type="InterPro" id="IPR029058">
    <property type="entry name" value="AB_hydrolase_fold"/>
</dbReference>
<dbReference type="AlphaFoldDB" id="A0AA88UB48"/>
<dbReference type="Pfam" id="PF02450">
    <property type="entry name" value="LCAT"/>
    <property type="match status" value="1"/>
</dbReference>
<protein>
    <submittedName>
        <fullName evidence="1">Uncharacterized protein</fullName>
    </submittedName>
</protein>
<comment type="caution">
    <text evidence="1">The sequence shown here is derived from an EMBL/GenBank/DDBJ whole genome shotgun (WGS) entry which is preliminary data.</text>
</comment>
<accession>A0AA88UB48</accession>
<dbReference type="EMBL" id="JAVXUO010002186">
    <property type="protein sequence ID" value="KAK2975481.1"/>
    <property type="molecule type" value="Genomic_DNA"/>
</dbReference>
<organism evidence="1 2">
    <name type="scientific">Escallonia rubra</name>
    <dbReference type="NCBI Taxonomy" id="112253"/>
    <lineage>
        <taxon>Eukaryota</taxon>
        <taxon>Viridiplantae</taxon>
        <taxon>Streptophyta</taxon>
        <taxon>Embryophyta</taxon>
        <taxon>Tracheophyta</taxon>
        <taxon>Spermatophyta</taxon>
        <taxon>Magnoliopsida</taxon>
        <taxon>eudicotyledons</taxon>
        <taxon>Gunneridae</taxon>
        <taxon>Pentapetalae</taxon>
        <taxon>asterids</taxon>
        <taxon>campanulids</taxon>
        <taxon>Escalloniales</taxon>
        <taxon>Escalloniaceae</taxon>
        <taxon>Escallonia</taxon>
    </lineage>
</organism>
<dbReference type="PANTHER" id="PTHR11440">
    <property type="entry name" value="LECITHIN-CHOLESTEROL ACYLTRANSFERASE-RELATED"/>
    <property type="match status" value="1"/>
</dbReference>
<dbReference type="GO" id="GO:0006629">
    <property type="term" value="P:lipid metabolic process"/>
    <property type="evidence" value="ECO:0007669"/>
    <property type="project" value="InterPro"/>
</dbReference>
<evidence type="ECO:0000313" key="2">
    <source>
        <dbReference type="Proteomes" id="UP001187471"/>
    </source>
</evidence>
<dbReference type="GO" id="GO:0008374">
    <property type="term" value="F:O-acyltransferase activity"/>
    <property type="evidence" value="ECO:0007669"/>
    <property type="project" value="InterPro"/>
</dbReference>
<reference evidence="1" key="1">
    <citation type="submission" date="2022-12" db="EMBL/GenBank/DDBJ databases">
        <title>Draft genome assemblies for two species of Escallonia (Escalloniales).</title>
        <authorList>
            <person name="Chanderbali A."/>
            <person name="Dervinis C."/>
            <person name="Anghel I."/>
            <person name="Soltis D."/>
            <person name="Soltis P."/>
            <person name="Zapata F."/>
        </authorList>
    </citation>
    <scope>NUCLEOTIDE SEQUENCE</scope>
    <source>
        <strain evidence="1">UCBG92.1500</strain>
        <tissue evidence="1">Leaf</tissue>
    </source>
</reference>
<dbReference type="SUPFAM" id="SSF53474">
    <property type="entry name" value="alpha/beta-Hydrolases"/>
    <property type="match status" value="1"/>
</dbReference>
<keyword evidence="2" id="KW-1185">Reference proteome</keyword>
<dbReference type="Proteomes" id="UP001187471">
    <property type="component" value="Unassembled WGS sequence"/>
</dbReference>
<proteinExistence type="predicted"/>
<gene>
    <name evidence="1" type="ORF">RJ640_005790</name>
</gene>
<sequence length="638" mass="71264">MVALLEDIVQSVELWLRLIKKPQPYVDPSLDPVLLVPGIAGSLLNAVDESGKEERVWVRIFGADRDVCSCGTGKSVSLDPKTRISVPDDRFGLYAIDVLDPDMLLLALPSPAIAIINLFKQKSLCWLIFHASSSNGDSSSSPAIISTTAPLFVTLDCFKGEEKASGLYFAVGSNIPCIDLRPGTFQYFRPKVTLSHLFTSKPRSGTIRKPFQAKAIGCDSVYYFHDMIFEMIRWGYKEGKTLFGFGYDFRQSNRFEETLDCLAAKLESAYTASGGKKIIVISHSMGGLLVKCFMSLRSNIFEKYVKNWIAIAAPFQGAPGYITSTLLNGMSFVEGWEQNFFISKWSMHQLLIECPSIYELMGCLDFKWQHIPRLQLWREHQDRDGKSTTMLESYCPAETVSILTQALSSNKVNYDGLEIPLPFNVEILKWAKETRRVLSSAKLPPHVKFYNIYGTSFETPHSVCYGSEHAPIKDLHELPFFRANYLYVDGDGTVPVESAKADGLNAEARVGVPGEHRGILCTHHTFRVLKHWLRADHDPYYNPVNDYVILPTSFEIERHQEKGLEVTSLKEEWEIIAEDQDDLDNMAGGKPMVSSISVAHVGDDQSSNEEAHATVTVHPQSEGKQHVELNAVSVSAGA</sequence>
<dbReference type="InterPro" id="IPR003386">
    <property type="entry name" value="LACT/PDAT_acylTrfase"/>
</dbReference>
<name>A0AA88UB48_9ASTE</name>
<dbReference type="Gene3D" id="3.40.50.1820">
    <property type="entry name" value="alpha/beta hydrolase"/>
    <property type="match status" value="1"/>
</dbReference>